<evidence type="ECO:0000256" key="2">
    <source>
        <dbReference type="SAM" id="SignalP"/>
    </source>
</evidence>
<dbReference type="GO" id="GO:0030246">
    <property type="term" value="F:carbohydrate binding"/>
    <property type="evidence" value="ECO:0007669"/>
    <property type="project" value="UniProtKB-KW"/>
</dbReference>
<reference evidence="4 5" key="1">
    <citation type="submission" date="2015-12" db="EMBL/GenBank/DDBJ databases">
        <title>The genome of Folsomia candida.</title>
        <authorList>
            <person name="Faddeeva A."/>
            <person name="Derks M.F."/>
            <person name="Anvar Y."/>
            <person name="Smit S."/>
            <person name="Van Straalen N."/>
            <person name="Roelofs D."/>
        </authorList>
    </citation>
    <scope>NUCLEOTIDE SEQUENCE [LARGE SCALE GENOMIC DNA]</scope>
    <source>
        <strain evidence="4 5">VU population</strain>
        <tissue evidence="4">Whole body</tissue>
    </source>
</reference>
<dbReference type="PANTHER" id="PTHR21407">
    <property type="entry name" value="RE43931P-RELATED"/>
    <property type="match status" value="1"/>
</dbReference>
<comment type="caution">
    <text evidence="4">The sequence shown here is derived from an EMBL/GenBank/DDBJ whole genome shotgun (WGS) entry which is preliminary data.</text>
</comment>
<keyword evidence="5" id="KW-1185">Reference proteome</keyword>
<feature type="domain" description="C-type lectin" evidence="3">
    <location>
        <begin position="43"/>
        <end position="174"/>
    </location>
</feature>
<accession>A0A226CYA0</accession>
<organism evidence="4 5">
    <name type="scientific">Folsomia candida</name>
    <name type="common">Springtail</name>
    <dbReference type="NCBI Taxonomy" id="158441"/>
    <lineage>
        <taxon>Eukaryota</taxon>
        <taxon>Metazoa</taxon>
        <taxon>Ecdysozoa</taxon>
        <taxon>Arthropoda</taxon>
        <taxon>Hexapoda</taxon>
        <taxon>Collembola</taxon>
        <taxon>Entomobryomorpha</taxon>
        <taxon>Isotomoidea</taxon>
        <taxon>Isotomidae</taxon>
        <taxon>Proisotominae</taxon>
        <taxon>Folsomia</taxon>
    </lineage>
</organism>
<keyword evidence="4" id="KW-0430">Lectin</keyword>
<dbReference type="Gene3D" id="3.10.100.10">
    <property type="entry name" value="Mannose-Binding Protein A, subunit A"/>
    <property type="match status" value="1"/>
</dbReference>
<gene>
    <name evidence="4" type="ORF">Fcan01_27789</name>
</gene>
<feature type="region of interest" description="Disordered" evidence="1">
    <location>
        <begin position="126"/>
        <end position="147"/>
    </location>
</feature>
<keyword evidence="2" id="KW-0732">Signal</keyword>
<evidence type="ECO:0000256" key="1">
    <source>
        <dbReference type="SAM" id="MobiDB-lite"/>
    </source>
</evidence>
<dbReference type="PANTHER" id="PTHR21407:SF1">
    <property type="entry name" value="RE43931P"/>
    <property type="match status" value="1"/>
</dbReference>
<dbReference type="Proteomes" id="UP000198287">
    <property type="component" value="Unassembled WGS sequence"/>
</dbReference>
<feature type="chain" id="PRO_5012466118" evidence="2">
    <location>
        <begin position="23"/>
        <end position="174"/>
    </location>
</feature>
<dbReference type="AlphaFoldDB" id="A0A226CYA0"/>
<name>A0A226CYA0_FOLCA</name>
<dbReference type="Pfam" id="PF00059">
    <property type="entry name" value="Lectin_C"/>
    <property type="match status" value="1"/>
</dbReference>
<dbReference type="InterPro" id="IPR001304">
    <property type="entry name" value="C-type_lectin-like"/>
</dbReference>
<protein>
    <submittedName>
        <fullName evidence="4">L-selectin</fullName>
    </submittedName>
</protein>
<dbReference type="SUPFAM" id="SSF56436">
    <property type="entry name" value="C-type lectin-like"/>
    <property type="match status" value="1"/>
</dbReference>
<dbReference type="EMBL" id="LNIX01000057">
    <property type="protein sequence ID" value="OXA37457.1"/>
    <property type="molecule type" value="Genomic_DNA"/>
</dbReference>
<sequence length="174" mass="19547">MLKLIIFGVVTLLSSIIPAVFGQQCSVGRTLQYRDPRGVTHNYLFSWENPPTASLELDWDGANSVCRRHCMNLVSLESAAENTFVKQHISSGRKRYIWTSGRKTGQSWTWTGSGVGIGLDRRRSDWSHTGGAGIPQPDNRENNPRLEGYNGIEESCLAIFNNFYNDGLKWHDVS</sequence>
<feature type="signal peptide" evidence="2">
    <location>
        <begin position="1"/>
        <end position="22"/>
    </location>
</feature>
<dbReference type="CDD" id="cd00037">
    <property type="entry name" value="CLECT"/>
    <property type="match status" value="1"/>
</dbReference>
<evidence type="ECO:0000313" key="4">
    <source>
        <dbReference type="EMBL" id="OXA37457.1"/>
    </source>
</evidence>
<dbReference type="InterPro" id="IPR016187">
    <property type="entry name" value="CTDL_fold"/>
</dbReference>
<dbReference type="InterPro" id="IPR016186">
    <property type="entry name" value="C-type_lectin-like/link_sf"/>
</dbReference>
<proteinExistence type="predicted"/>
<evidence type="ECO:0000313" key="5">
    <source>
        <dbReference type="Proteomes" id="UP000198287"/>
    </source>
</evidence>
<dbReference type="PROSITE" id="PS50041">
    <property type="entry name" value="C_TYPE_LECTIN_2"/>
    <property type="match status" value="1"/>
</dbReference>
<dbReference type="OrthoDB" id="8950604at2759"/>
<evidence type="ECO:0000259" key="3">
    <source>
        <dbReference type="PROSITE" id="PS50041"/>
    </source>
</evidence>